<dbReference type="SUPFAM" id="SSF55718">
    <property type="entry name" value="SCP-like"/>
    <property type="match status" value="1"/>
</dbReference>
<evidence type="ECO:0000259" key="1">
    <source>
        <dbReference type="Pfam" id="PF02036"/>
    </source>
</evidence>
<reference evidence="2 3" key="1">
    <citation type="submission" date="2013-07" db="EMBL/GenBank/DDBJ databases">
        <title>Genome of Archaeoglobus fulgidus.</title>
        <authorList>
            <person name="Fiebig A."/>
            <person name="Birkeland N.-K."/>
        </authorList>
    </citation>
    <scope>NUCLEOTIDE SEQUENCE [LARGE SCALE GENOMIC DNA]</scope>
    <source>
        <strain evidence="2 3">DSM 8774</strain>
    </source>
</reference>
<evidence type="ECO:0000313" key="2">
    <source>
        <dbReference type="EMBL" id="AIG98048.1"/>
    </source>
</evidence>
<sequence length="206" mass="23294">MAVVFPSKEWMEELYKKVNADEEYRRVAANWEGDYLCVVELDEEALRDFQNPKVLRGFLGMLDSIPKEKRERFRGTPSEKLLEALGLSLDSDLSDANVEEIAKKIAENPDKILEAAKGASLNIWMDFWHGDFRNIEVAAPGEHEDAKFKLIGPYAVFKQLVMGKADAITLVVSGKLKLQGDMGYMMRNMATVKKFTDLMASIPIET</sequence>
<evidence type="ECO:0000313" key="3">
    <source>
        <dbReference type="Proteomes" id="UP000028501"/>
    </source>
</evidence>
<dbReference type="Pfam" id="PF02036">
    <property type="entry name" value="SCP2"/>
    <property type="match status" value="1"/>
</dbReference>
<name>A0A075WKH7_ARCFL</name>
<dbReference type="RefSeq" id="WP_010878670.1">
    <property type="nucleotide sequence ID" value="NZ_CP006577.1"/>
</dbReference>
<organism evidence="2 3">
    <name type="scientific">Archaeoglobus fulgidus DSM 8774</name>
    <dbReference type="NCBI Taxonomy" id="1344584"/>
    <lineage>
        <taxon>Archaea</taxon>
        <taxon>Methanobacteriati</taxon>
        <taxon>Methanobacteriota</taxon>
        <taxon>Archaeoglobi</taxon>
        <taxon>Archaeoglobales</taxon>
        <taxon>Archaeoglobaceae</taxon>
        <taxon>Archaeoglobus</taxon>
    </lineage>
</organism>
<dbReference type="EMBL" id="CP006577">
    <property type="protein sequence ID" value="AIG98048.1"/>
    <property type="molecule type" value="Genomic_DNA"/>
</dbReference>
<feature type="domain" description="SCP2" evidence="1">
    <location>
        <begin position="95"/>
        <end position="192"/>
    </location>
</feature>
<dbReference type="Proteomes" id="UP000028501">
    <property type="component" value="Chromosome"/>
</dbReference>
<dbReference type="InterPro" id="IPR036527">
    <property type="entry name" value="SCP2_sterol-bd_dom_sf"/>
</dbReference>
<proteinExistence type="predicted"/>
<dbReference type="GeneID" id="24794780"/>
<gene>
    <name evidence="2" type="ORF">AFULGI_00012730</name>
</gene>
<dbReference type="InterPro" id="IPR003033">
    <property type="entry name" value="SCP2_sterol-bd_dom"/>
</dbReference>
<dbReference type="KEGG" id="afg:AFULGI_00012730"/>
<dbReference type="AlphaFoldDB" id="A0A075WKH7"/>
<protein>
    <submittedName>
        <fullName evidence="2">Putative sterol carrier protein</fullName>
    </submittedName>
</protein>
<dbReference type="Gene3D" id="3.30.1050.10">
    <property type="entry name" value="SCP2 sterol-binding domain"/>
    <property type="match status" value="1"/>
</dbReference>
<dbReference type="HOGENOM" id="CLU_1329397_0_0_2"/>
<accession>A0A075WKH7</accession>